<keyword evidence="2" id="KW-1185">Reference proteome</keyword>
<proteinExistence type="predicted"/>
<gene>
    <name evidence="1" type="ORF">BBBOND_0104850</name>
</gene>
<organism evidence="1 2">
    <name type="scientific">Babesia bigemina</name>
    <dbReference type="NCBI Taxonomy" id="5866"/>
    <lineage>
        <taxon>Eukaryota</taxon>
        <taxon>Sar</taxon>
        <taxon>Alveolata</taxon>
        <taxon>Apicomplexa</taxon>
        <taxon>Aconoidasida</taxon>
        <taxon>Piroplasmida</taxon>
        <taxon>Babesiidae</taxon>
        <taxon>Babesia</taxon>
    </lineage>
</organism>
<dbReference type="AlphaFoldDB" id="A0A061D005"/>
<dbReference type="GeneID" id="24562717"/>
<sequence length="175" mass="18947">MANSAVESPCFPRNILRKTCAYSVGNCPNGPIAQLYYLSAKIYRCVNYAFNTLQPSDKFIEGEYAAGVHQRVSVSLVKSEVEEMIRLNSVAAQGCHYDVSSTACDDSTDDHESDSGIPTPSCGISFDFADVGAEDRGDDSAFVTRLDAGEAKLPPDMDEFLELLMVCAKEVGQPV</sequence>
<name>A0A061D005_BABBI</name>
<dbReference type="Proteomes" id="UP000033188">
    <property type="component" value="Chromosome 1"/>
</dbReference>
<dbReference type="EMBL" id="LK391707">
    <property type="protein sequence ID" value="CDR94176.1"/>
    <property type="molecule type" value="Genomic_DNA"/>
</dbReference>
<dbReference type="OMA" id="CANEVEM"/>
<accession>A0A061D005</accession>
<dbReference type="VEuPathDB" id="PiroplasmaDB:BBBOND_0104850"/>
<evidence type="ECO:0000313" key="2">
    <source>
        <dbReference type="Proteomes" id="UP000033188"/>
    </source>
</evidence>
<reference evidence="2" key="1">
    <citation type="journal article" date="2014" name="Nucleic Acids Res.">
        <title>The evolutionary dynamics of variant antigen genes in Babesia reveal a history of genomic innovation underlying host-parasite interaction.</title>
        <authorList>
            <person name="Jackson A.P."/>
            <person name="Otto T.D."/>
            <person name="Darby A."/>
            <person name="Ramaprasad A."/>
            <person name="Xia D."/>
            <person name="Echaide I.E."/>
            <person name="Farber M."/>
            <person name="Gahlot S."/>
            <person name="Gamble J."/>
            <person name="Gupta D."/>
            <person name="Gupta Y."/>
            <person name="Jackson L."/>
            <person name="Malandrin L."/>
            <person name="Malas T.B."/>
            <person name="Moussa E."/>
            <person name="Nair M."/>
            <person name="Reid A.J."/>
            <person name="Sanders M."/>
            <person name="Sharma J."/>
            <person name="Tracey A."/>
            <person name="Quail M.A."/>
            <person name="Weir W."/>
            <person name="Wastling J.M."/>
            <person name="Hall N."/>
            <person name="Willadsen P."/>
            <person name="Lingelbach K."/>
            <person name="Shiels B."/>
            <person name="Tait A."/>
            <person name="Berriman M."/>
            <person name="Allred D.R."/>
            <person name="Pain A."/>
        </authorList>
    </citation>
    <scope>NUCLEOTIDE SEQUENCE [LARGE SCALE GENOMIC DNA]</scope>
    <source>
        <strain evidence="2">Bond</strain>
    </source>
</reference>
<dbReference type="RefSeq" id="XP_012766362.1">
    <property type="nucleotide sequence ID" value="XM_012910908.1"/>
</dbReference>
<dbReference type="KEGG" id="bbig:BBBOND_0104850"/>
<evidence type="ECO:0000313" key="1">
    <source>
        <dbReference type="EMBL" id="CDR94176.1"/>
    </source>
</evidence>
<dbReference type="OrthoDB" id="365788at2759"/>
<protein>
    <submittedName>
        <fullName evidence="1">Uncharacterized protein</fullName>
    </submittedName>
</protein>